<name>A0A670ZRB3_PSETE</name>
<reference evidence="6" key="1">
    <citation type="submission" date="2025-08" db="UniProtKB">
        <authorList>
            <consortium name="Ensembl"/>
        </authorList>
    </citation>
    <scope>IDENTIFICATION</scope>
</reference>
<dbReference type="GO" id="GO:0050930">
    <property type="term" value="P:induction of positive chemotaxis"/>
    <property type="evidence" value="ECO:0007669"/>
    <property type="project" value="TreeGrafter"/>
</dbReference>
<dbReference type="InterPro" id="IPR029034">
    <property type="entry name" value="Cystine-knot_cytokine"/>
</dbReference>
<dbReference type="GO" id="GO:0008083">
    <property type="term" value="F:growth factor activity"/>
    <property type="evidence" value="ECO:0007669"/>
    <property type="project" value="UniProtKB-KW"/>
</dbReference>
<dbReference type="Pfam" id="PF00341">
    <property type="entry name" value="PDGF"/>
    <property type="match status" value="1"/>
</dbReference>
<dbReference type="PANTHER" id="PTHR12025:SF12">
    <property type="entry name" value="VASCULAR ENDOTHELIAL GROWTH FACTOR B"/>
    <property type="match status" value="1"/>
</dbReference>
<dbReference type="GO" id="GO:0005172">
    <property type="term" value="F:vascular endothelial growth factor receptor binding"/>
    <property type="evidence" value="ECO:0007669"/>
    <property type="project" value="TreeGrafter"/>
</dbReference>
<evidence type="ECO:0000256" key="1">
    <source>
        <dbReference type="ARBA" id="ARBA00023030"/>
    </source>
</evidence>
<dbReference type="GO" id="GO:0005615">
    <property type="term" value="C:extracellular space"/>
    <property type="evidence" value="ECO:0007669"/>
    <property type="project" value="TreeGrafter"/>
</dbReference>
<dbReference type="Proteomes" id="UP000472273">
    <property type="component" value="Unplaced"/>
</dbReference>
<evidence type="ECO:0000259" key="5">
    <source>
        <dbReference type="PROSITE" id="PS50278"/>
    </source>
</evidence>
<dbReference type="SUPFAM" id="SSF57593">
    <property type="entry name" value="Heparin-binding domain from vascular endothelial growth factor"/>
    <property type="match status" value="1"/>
</dbReference>
<dbReference type="GO" id="GO:0002040">
    <property type="term" value="P:sprouting angiogenesis"/>
    <property type="evidence" value="ECO:0007669"/>
    <property type="project" value="TreeGrafter"/>
</dbReference>
<dbReference type="Ensembl" id="ENSPTXT00000026141.1">
    <property type="protein sequence ID" value="ENSPTXP00000025358.1"/>
    <property type="gene ID" value="ENSPTXG00000017662.1"/>
</dbReference>
<evidence type="ECO:0000313" key="6">
    <source>
        <dbReference type="Ensembl" id="ENSPTXP00000025358.1"/>
    </source>
</evidence>
<dbReference type="InterPro" id="IPR036841">
    <property type="entry name" value="VEGF_C_sf"/>
</dbReference>
<evidence type="ECO:0000256" key="3">
    <source>
        <dbReference type="RuleBase" id="RU003818"/>
    </source>
</evidence>
<dbReference type="OMA" id="TEYPHES"/>
<feature type="domain" description="Platelet-derived growth factor (PDGF) family profile" evidence="5">
    <location>
        <begin position="37"/>
        <end position="135"/>
    </location>
</feature>
<accession>A0A670ZRB3</accession>
<dbReference type="InterPro" id="IPR000072">
    <property type="entry name" value="PDGF/VEGF_dom"/>
</dbReference>
<dbReference type="GO" id="GO:0001666">
    <property type="term" value="P:response to hypoxia"/>
    <property type="evidence" value="ECO:0007669"/>
    <property type="project" value="TreeGrafter"/>
</dbReference>
<keyword evidence="1 3" id="KW-0339">Growth factor</keyword>
<dbReference type="GO" id="GO:0042056">
    <property type="term" value="F:chemoattractant activity"/>
    <property type="evidence" value="ECO:0007669"/>
    <property type="project" value="TreeGrafter"/>
</dbReference>
<dbReference type="GO" id="GO:0045766">
    <property type="term" value="P:positive regulation of angiogenesis"/>
    <property type="evidence" value="ECO:0007669"/>
    <property type="project" value="TreeGrafter"/>
</dbReference>
<dbReference type="Gene3D" id="2.10.90.10">
    <property type="entry name" value="Cystine-knot cytokines"/>
    <property type="match status" value="1"/>
</dbReference>
<proteinExistence type="inferred from homology"/>
<dbReference type="PANTHER" id="PTHR12025">
    <property type="entry name" value="VASCULAR ENDOTHELIAL GROWTH FACTOR"/>
    <property type="match status" value="1"/>
</dbReference>
<dbReference type="PROSITE" id="PS50278">
    <property type="entry name" value="PDGF_2"/>
    <property type="match status" value="1"/>
</dbReference>
<dbReference type="PROSITE" id="PS00249">
    <property type="entry name" value="PDGF_1"/>
    <property type="match status" value="1"/>
</dbReference>
<dbReference type="GO" id="GO:0016020">
    <property type="term" value="C:membrane"/>
    <property type="evidence" value="ECO:0007669"/>
    <property type="project" value="InterPro"/>
</dbReference>
<dbReference type="GO" id="GO:0008201">
    <property type="term" value="F:heparin binding"/>
    <property type="evidence" value="ECO:0007669"/>
    <property type="project" value="InterPro"/>
</dbReference>
<sequence length="169" mass="19609">MDREREIIGRQTEWNERRKEGGREERRKKEGREDWNLTVYNRSACQPRETMVSVTAEHPSLRNHIMIPSCVALRRCTGCCSDDSLDCVPSRSREAILEVRGGREQIPPYFQVESHLGLNLLFPSLSSRSCVPCRDRKKQPDPQTCKCVCRHQSGHCERRGMKFSESTCR</sequence>
<keyword evidence="7" id="KW-1185">Reference proteome</keyword>
<evidence type="ECO:0000256" key="2">
    <source>
        <dbReference type="ARBA" id="ARBA00023157"/>
    </source>
</evidence>
<evidence type="ECO:0000313" key="7">
    <source>
        <dbReference type="Proteomes" id="UP000472273"/>
    </source>
</evidence>
<organism evidence="6 7">
    <name type="scientific">Pseudonaja textilis</name>
    <name type="common">Eastern brown snake</name>
    <dbReference type="NCBI Taxonomy" id="8673"/>
    <lineage>
        <taxon>Eukaryota</taxon>
        <taxon>Metazoa</taxon>
        <taxon>Chordata</taxon>
        <taxon>Craniata</taxon>
        <taxon>Vertebrata</taxon>
        <taxon>Euteleostomi</taxon>
        <taxon>Lepidosauria</taxon>
        <taxon>Squamata</taxon>
        <taxon>Bifurcata</taxon>
        <taxon>Unidentata</taxon>
        <taxon>Episquamata</taxon>
        <taxon>Toxicofera</taxon>
        <taxon>Serpentes</taxon>
        <taxon>Colubroidea</taxon>
        <taxon>Elapidae</taxon>
        <taxon>Hydrophiinae</taxon>
        <taxon>Pseudonaja</taxon>
    </lineage>
</organism>
<dbReference type="InterPro" id="IPR050507">
    <property type="entry name" value="PDGF/VEGF_growth_factor"/>
</dbReference>
<keyword evidence="2" id="KW-1015">Disulfide bond</keyword>
<protein>
    <recommendedName>
        <fullName evidence="5">Platelet-derived growth factor (PDGF) family profile domain-containing protein</fullName>
    </recommendedName>
</protein>
<dbReference type="GO" id="GO:0038084">
    <property type="term" value="P:vascular endothelial growth factor signaling pathway"/>
    <property type="evidence" value="ECO:0007669"/>
    <property type="project" value="TreeGrafter"/>
</dbReference>
<dbReference type="GO" id="GO:0060754">
    <property type="term" value="P:positive regulation of mast cell chemotaxis"/>
    <property type="evidence" value="ECO:0007669"/>
    <property type="project" value="TreeGrafter"/>
</dbReference>
<evidence type="ECO:0000256" key="4">
    <source>
        <dbReference type="SAM" id="MobiDB-lite"/>
    </source>
</evidence>
<dbReference type="SUPFAM" id="SSF57501">
    <property type="entry name" value="Cystine-knot cytokines"/>
    <property type="match status" value="1"/>
</dbReference>
<dbReference type="AlphaFoldDB" id="A0A670ZRB3"/>
<dbReference type="InterPro" id="IPR023581">
    <property type="entry name" value="PD_growth_factor_CS"/>
</dbReference>
<reference evidence="6" key="2">
    <citation type="submission" date="2025-09" db="UniProtKB">
        <authorList>
            <consortium name="Ensembl"/>
        </authorList>
    </citation>
    <scope>IDENTIFICATION</scope>
</reference>
<comment type="similarity">
    <text evidence="3">Belongs to the PDGF/VEGF growth factor family.</text>
</comment>
<dbReference type="SMART" id="SM00141">
    <property type="entry name" value="PDGF"/>
    <property type="match status" value="1"/>
</dbReference>
<dbReference type="GeneTree" id="ENSGT00990000212158"/>
<dbReference type="Gene3D" id="2.10.160.10">
    <property type="entry name" value="Vascular endothelial growth factor, heparin-binding domain"/>
    <property type="match status" value="1"/>
</dbReference>
<dbReference type="GO" id="GO:0001938">
    <property type="term" value="P:positive regulation of endothelial cell proliferation"/>
    <property type="evidence" value="ECO:0007669"/>
    <property type="project" value="TreeGrafter"/>
</dbReference>
<feature type="region of interest" description="Disordered" evidence="4">
    <location>
        <begin position="1"/>
        <end position="32"/>
    </location>
</feature>
<dbReference type="GO" id="GO:0048010">
    <property type="term" value="P:vascular endothelial growth factor receptor signaling pathway"/>
    <property type="evidence" value="ECO:0007669"/>
    <property type="project" value="TreeGrafter"/>
</dbReference>